<reference evidence="1 2" key="1">
    <citation type="submission" date="2016-10" db="EMBL/GenBank/DDBJ databases">
        <authorList>
            <person name="de Groot N.N."/>
        </authorList>
    </citation>
    <scope>NUCLEOTIDE SEQUENCE [LARGE SCALE GENOMIC DNA]</scope>
    <source>
        <strain evidence="1 2">Nm13</strain>
    </source>
</reference>
<dbReference type="AlphaFoldDB" id="A0A1H5RYQ3"/>
<accession>A0A1H5RYQ3</accession>
<dbReference type="OrthoDB" id="8550105at2"/>
<proteinExistence type="predicted"/>
<dbReference type="EMBL" id="FNUX01000001">
    <property type="protein sequence ID" value="SEF42737.1"/>
    <property type="molecule type" value="Genomic_DNA"/>
</dbReference>
<evidence type="ECO:0000313" key="2">
    <source>
        <dbReference type="Proteomes" id="UP000236753"/>
    </source>
</evidence>
<sequence>MNQILESQAIKDAYPVFLPPRTLLSVRQFSDKHPAFTQGSLRNLIFLSDNRTTSRGTIQGNGLNVALVRIGRKLLIDEAKFFQWIDQQQGGAK</sequence>
<gene>
    <name evidence="1" type="ORF">SAMN05216334_101282</name>
</gene>
<name>A0A1H5RYQ3_9PROT</name>
<organism evidence="1 2">
    <name type="scientific">Nitrosomonas ureae</name>
    <dbReference type="NCBI Taxonomy" id="44577"/>
    <lineage>
        <taxon>Bacteria</taxon>
        <taxon>Pseudomonadati</taxon>
        <taxon>Pseudomonadota</taxon>
        <taxon>Betaproteobacteria</taxon>
        <taxon>Nitrosomonadales</taxon>
        <taxon>Nitrosomonadaceae</taxon>
        <taxon>Nitrosomonas</taxon>
    </lineage>
</organism>
<dbReference type="RefSeq" id="WP_103965254.1">
    <property type="nucleotide sequence ID" value="NZ_FNUX01000001.1"/>
</dbReference>
<protein>
    <submittedName>
        <fullName evidence="1">Uncharacterized protein</fullName>
    </submittedName>
</protein>
<dbReference type="Proteomes" id="UP000236753">
    <property type="component" value="Unassembled WGS sequence"/>
</dbReference>
<evidence type="ECO:0000313" key="1">
    <source>
        <dbReference type="EMBL" id="SEF42737.1"/>
    </source>
</evidence>